<name>A0A3F2RDZ7_9STRA</name>
<organism evidence="3 4">
    <name type="scientific">Phytophthora kernoviae</name>
    <dbReference type="NCBI Taxonomy" id="325452"/>
    <lineage>
        <taxon>Eukaryota</taxon>
        <taxon>Sar</taxon>
        <taxon>Stramenopiles</taxon>
        <taxon>Oomycota</taxon>
        <taxon>Peronosporomycetes</taxon>
        <taxon>Peronosporales</taxon>
        <taxon>Peronosporaceae</taxon>
        <taxon>Phytophthora</taxon>
    </lineage>
</organism>
<evidence type="ECO:0000313" key="3">
    <source>
        <dbReference type="EMBL" id="RLN54402.1"/>
    </source>
</evidence>
<proteinExistence type="predicted"/>
<feature type="domain" description="NAD(P)-binding" evidence="1">
    <location>
        <begin position="10"/>
        <end position="153"/>
    </location>
</feature>
<dbReference type="OrthoDB" id="419598at2759"/>
<sequence length="644" mass="71407">MVKYVLTGVGGNIGGHAADFASENKKPEDELVFTSSSLDKIPAERIAAWKKNGVTVSSADYLDVDSLKKVFEGADAVAFISTWLFGEGRRNQAKNVIKAAKETGVKRICYTSFVGAGSDKPNEEVLFLPRDHHFVEHEIYASGLDYNIQRNWLYQDNTPKFFAPSWKFTDNSWINNSHGVRGAYVAASDCGRVLGASILGKQEKNTVVDVTGPECVTDKEIFDWINSLSGYKGEFVDMPDKEMYNYWLAKGLPTEFFGDFSKVPMLLCMGDLLCCGETVANGSMNKVTDTVERLTGRKPLGFKENLLQHELIRLKTASSSSLPLNLTMVKYVLTGVGGNIGGHAADFASENKKPEDELVLTSSTLDKIPAERVAAWKKNGAIVTSADYTDLDSLKKVFDGADAVAFISTWLIGDGRRNQAKNVIKAAKETGVKRICYTSFVGAGSDKPNDQVPFLPRDHHFVEHEIYASGLDYNIQRNWLYQDNIAQFFAQSWKFTEDRWLVNSHGVPGAYVAREDCGRVLGALLLGKQEKNTVVDVTGPEPVLDKDVFEWMNSLSGYKAEFVDMPDKELRAYWLGRGLPTDVYGDFSKLPMKLCIGDLLCCGETLANGSMNIVTDTVERLTGRKPIGFKENLLKYKEIFPTND</sequence>
<dbReference type="EMBL" id="MBAD02001885">
    <property type="protein sequence ID" value="RLN51239.1"/>
    <property type="molecule type" value="Genomic_DNA"/>
</dbReference>
<dbReference type="InterPro" id="IPR051604">
    <property type="entry name" value="Ergot_Alk_Oxidoreductase"/>
</dbReference>
<dbReference type="SUPFAM" id="SSF51735">
    <property type="entry name" value="NAD(P)-binding Rossmann-fold domains"/>
    <property type="match status" value="2"/>
</dbReference>
<evidence type="ECO:0000259" key="1">
    <source>
        <dbReference type="Pfam" id="PF13460"/>
    </source>
</evidence>
<evidence type="ECO:0000313" key="5">
    <source>
        <dbReference type="Proteomes" id="UP000284657"/>
    </source>
</evidence>
<dbReference type="AlphaFoldDB" id="A0A3F2RDZ7"/>
<evidence type="ECO:0000313" key="4">
    <source>
        <dbReference type="Proteomes" id="UP000277300"/>
    </source>
</evidence>
<dbReference type="PANTHER" id="PTHR43162:SF1">
    <property type="entry name" value="PRESTALK A DIFFERENTIATION PROTEIN A"/>
    <property type="match status" value="1"/>
</dbReference>
<dbReference type="Pfam" id="PF13460">
    <property type="entry name" value="NAD_binding_10"/>
    <property type="match status" value="2"/>
</dbReference>
<dbReference type="InterPro" id="IPR036291">
    <property type="entry name" value="NAD(P)-bd_dom_sf"/>
</dbReference>
<feature type="domain" description="NAD(P)-binding" evidence="1">
    <location>
        <begin position="337"/>
        <end position="477"/>
    </location>
</feature>
<dbReference type="EMBL" id="MBDO02000519">
    <property type="protein sequence ID" value="RLN54402.1"/>
    <property type="molecule type" value="Genomic_DNA"/>
</dbReference>
<accession>A0A3F2RDZ7</accession>
<protein>
    <recommendedName>
        <fullName evidence="1">NAD(P)-binding domain-containing protein</fullName>
    </recommendedName>
</protein>
<dbReference type="PANTHER" id="PTHR43162">
    <property type="match status" value="1"/>
</dbReference>
<comment type="caution">
    <text evidence="3">The sequence shown here is derived from an EMBL/GenBank/DDBJ whole genome shotgun (WGS) entry which is preliminary data.</text>
</comment>
<dbReference type="Proteomes" id="UP000284657">
    <property type="component" value="Unassembled WGS sequence"/>
</dbReference>
<gene>
    <name evidence="2" type="ORF">BBJ29_008018</name>
    <name evidence="3" type="ORF">BBP00_00008950</name>
</gene>
<dbReference type="Gene3D" id="3.90.25.10">
    <property type="entry name" value="UDP-galactose 4-epimerase, domain 1"/>
    <property type="match status" value="2"/>
</dbReference>
<dbReference type="Proteomes" id="UP000277300">
    <property type="component" value="Unassembled WGS sequence"/>
</dbReference>
<evidence type="ECO:0000313" key="2">
    <source>
        <dbReference type="EMBL" id="RLN51239.1"/>
    </source>
</evidence>
<reference evidence="4 5" key="1">
    <citation type="submission" date="2018-07" db="EMBL/GenBank/DDBJ databases">
        <title>Genome sequencing of oomycete isolates from Chile give support for New Zealand origin for Phytophthora kernoviae and make available the first Nothophytophthora sp. genome.</title>
        <authorList>
            <person name="Studholme D.J."/>
            <person name="Sanfuentes E."/>
            <person name="Panda P."/>
            <person name="Hill R."/>
            <person name="Sambles C."/>
            <person name="Grant M."/>
            <person name="Williams N.M."/>
            <person name="Mcdougal R.L."/>
        </authorList>
    </citation>
    <scope>NUCLEOTIDE SEQUENCE [LARGE SCALE GENOMIC DNA]</scope>
    <source>
        <strain evidence="3">Chile6</strain>
        <strain evidence="2">Chile7</strain>
    </source>
</reference>
<dbReference type="InterPro" id="IPR016040">
    <property type="entry name" value="NAD(P)-bd_dom"/>
</dbReference>
<dbReference type="Gene3D" id="3.40.50.720">
    <property type="entry name" value="NAD(P)-binding Rossmann-like Domain"/>
    <property type="match status" value="2"/>
</dbReference>